<feature type="transmembrane region" description="Helical" evidence="7">
    <location>
        <begin position="211"/>
        <end position="232"/>
    </location>
</feature>
<accession>A0ABT5TZ67</accession>
<keyword evidence="9" id="KW-1185">Reference proteome</keyword>
<comment type="function">
    <text evidence="7">Part of the twin-arginine translocation (Tat) system that transports large folded proteins containing a characteristic twin-arginine motif in their signal peptide across membranes. Together with TatB, TatC is part of a receptor directly interacting with Tat signal peptides.</text>
</comment>
<comment type="similarity">
    <text evidence="7">Belongs to the TatC family.</text>
</comment>
<dbReference type="InterPro" id="IPR002033">
    <property type="entry name" value="TatC"/>
</dbReference>
<keyword evidence="7" id="KW-1003">Cell membrane</keyword>
<feature type="transmembrane region" description="Helical" evidence="7">
    <location>
        <begin position="14"/>
        <end position="32"/>
    </location>
</feature>
<evidence type="ECO:0000256" key="1">
    <source>
        <dbReference type="ARBA" id="ARBA00004141"/>
    </source>
</evidence>
<comment type="subcellular location">
    <subcellularLocation>
        <location evidence="7">Cell membrane</location>
        <topology evidence="7">Multi-pass membrane protein</topology>
    </subcellularLocation>
    <subcellularLocation>
        <location evidence="1">Membrane</location>
        <topology evidence="1">Multi-pass membrane protein</topology>
    </subcellularLocation>
</comment>
<keyword evidence="6 7" id="KW-0472">Membrane</keyword>
<dbReference type="PANTHER" id="PTHR30371:SF0">
    <property type="entry name" value="SEC-INDEPENDENT PROTEIN TRANSLOCASE PROTEIN TATC, CHLOROPLASTIC-RELATED"/>
    <property type="match status" value="1"/>
</dbReference>
<sequence>MPLGEHLRELRRRLLWAALGLLVGAVAGWFLYDPVFDAMAQPLRGLEDRGQNAAINFGTIGSAFDMKMKISVFIGVFVSSPWWIGQIWAFLAPGLTRKEKLYALSFVGTGALLFLAGGALAWFVLPNAVHVLTAFTPDSALNLMDARTYFSFFMRVILVFGAAFLLPLVMVGMNFLGLVTGRSLLRGWRWAVLLAFTFTAFANPLPDAWSMIAMALPICGLYFAAIGVALLHDRRKARRLARENAELDAALRSTPPPSDSR</sequence>
<dbReference type="NCBIfam" id="TIGR00945">
    <property type="entry name" value="tatC"/>
    <property type="match status" value="1"/>
</dbReference>
<feature type="transmembrane region" description="Helical" evidence="7">
    <location>
        <begin position="152"/>
        <end position="176"/>
    </location>
</feature>
<evidence type="ECO:0000313" key="9">
    <source>
        <dbReference type="Proteomes" id="UP001165561"/>
    </source>
</evidence>
<dbReference type="Pfam" id="PF00902">
    <property type="entry name" value="TatC"/>
    <property type="match status" value="1"/>
</dbReference>
<feature type="transmembrane region" description="Helical" evidence="7">
    <location>
        <begin position="70"/>
        <end position="91"/>
    </location>
</feature>
<feature type="transmembrane region" description="Helical" evidence="7">
    <location>
        <begin position="103"/>
        <end position="125"/>
    </location>
</feature>
<evidence type="ECO:0000256" key="7">
    <source>
        <dbReference type="HAMAP-Rule" id="MF_00902"/>
    </source>
</evidence>
<dbReference type="PANTHER" id="PTHR30371">
    <property type="entry name" value="SEC-INDEPENDENT PROTEIN TRANSLOCASE PROTEIN TATC"/>
    <property type="match status" value="1"/>
</dbReference>
<keyword evidence="3 7" id="KW-0653">Protein transport</keyword>
<keyword evidence="7" id="KW-0813">Transport</keyword>
<protein>
    <recommendedName>
        <fullName evidence="7">Sec-independent protein translocase protein TatC</fullName>
    </recommendedName>
</protein>
<evidence type="ECO:0000256" key="3">
    <source>
        <dbReference type="ARBA" id="ARBA00022927"/>
    </source>
</evidence>
<comment type="subunit">
    <text evidence="7">The Tat system comprises two distinct complexes: a TatABC complex, containing multiple copies of TatA, TatB and TatC subunits, and a separate TatA complex, containing only TatA subunits. Substrates initially bind to the TatABC complex, which probably triggers association of the separate TatA complex to form the active translocon.</text>
</comment>
<evidence type="ECO:0000256" key="6">
    <source>
        <dbReference type="ARBA" id="ARBA00023136"/>
    </source>
</evidence>
<comment type="caution">
    <text evidence="8">The sequence shown here is derived from an EMBL/GenBank/DDBJ whole genome shotgun (WGS) entry which is preliminary data.</text>
</comment>
<gene>
    <name evidence="7 8" type="primary">tatC</name>
    <name evidence="8" type="ORF">PU560_12915</name>
</gene>
<keyword evidence="4 7" id="KW-1133">Transmembrane helix</keyword>
<proteinExistence type="inferred from homology"/>
<dbReference type="HAMAP" id="MF_00902">
    <property type="entry name" value="TatC"/>
    <property type="match status" value="1"/>
</dbReference>
<evidence type="ECO:0000256" key="4">
    <source>
        <dbReference type="ARBA" id="ARBA00022989"/>
    </source>
</evidence>
<dbReference type="PRINTS" id="PR01840">
    <property type="entry name" value="TATCFAMILY"/>
</dbReference>
<keyword evidence="2 7" id="KW-0812">Transmembrane</keyword>
<organism evidence="8 9">
    <name type="scientific">Georgenia halotolerans</name>
    <dbReference type="NCBI Taxonomy" id="3028317"/>
    <lineage>
        <taxon>Bacteria</taxon>
        <taxon>Bacillati</taxon>
        <taxon>Actinomycetota</taxon>
        <taxon>Actinomycetes</taxon>
        <taxon>Micrococcales</taxon>
        <taxon>Bogoriellaceae</taxon>
        <taxon>Georgenia</taxon>
    </lineage>
</organism>
<evidence type="ECO:0000256" key="5">
    <source>
        <dbReference type="ARBA" id="ARBA00023010"/>
    </source>
</evidence>
<dbReference type="EMBL" id="JARACI010001091">
    <property type="protein sequence ID" value="MDD9207360.1"/>
    <property type="molecule type" value="Genomic_DNA"/>
</dbReference>
<keyword evidence="5 7" id="KW-0811">Translocation</keyword>
<dbReference type="Proteomes" id="UP001165561">
    <property type="component" value="Unassembled WGS sequence"/>
</dbReference>
<evidence type="ECO:0000313" key="8">
    <source>
        <dbReference type="EMBL" id="MDD9207360.1"/>
    </source>
</evidence>
<evidence type="ECO:0000256" key="2">
    <source>
        <dbReference type="ARBA" id="ARBA00022692"/>
    </source>
</evidence>
<reference evidence="8" key="1">
    <citation type="submission" date="2023-02" db="EMBL/GenBank/DDBJ databases">
        <title>Georgenia sp.10Sc9-8, isolated from a soil sample collected from the Taklamakan desert.</title>
        <authorList>
            <person name="Liu S."/>
        </authorList>
    </citation>
    <scope>NUCLEOTIDE SEQUENCE</scope>
    <source>
        <strain evidence="8">10Sc9-8</strain>
    </source>
</reference>
<name>A0ABT5TZ67_9MICO</name>
<feature type="transmembrane region" description="Helical" evidence="7">
    <location>
        <begin position="188"/>
        <end position="205"/>
    </location>
</feature>